<keyword evidence="4" id="KW-0067">ATP-binding</keyword>
<evidence type="ECO:0000256" key="3">
    <source>
        <dbReference type="ARBA" id="ARBA00022741"/>
    </source>
</evidence>
<dbReference type="Proteomes" id="UP000248410">
    <property type="component" value="Chromosome"/>
</dbReference>
<evidence type="ECO:0000259" key="5">
    <source>
        <dbReference type="Pfam" id="PF00501"/>
    </source>
</evidence>
<dbReference type="InterPro" id="IPR000873">
    <property type="entry name" value="AMP-dep_synth/lig_dom"/>
</dbReference>
<feature type="domain" description="AMP-binding enzyme C-terminal" evidence="6">
    <location>
        <begin position="512"/>
        <end position="587"/>
    </location>
</feature>
<evidence type="ECO:0000256" key="1">
    <source>
        <dbReference type="ARBA" id="ARBA00006432"/>
    </source>
</evidence>
<dbReference type="InterPro" id="IPR020845">
    <property type="entry name" value="AMP-binding_CS"/>
</dbReference>
<evidence type="ECO:0000259" key="6">
    <source>
        <dbReference type="Pfam" id="PF13193"/>
    </source>
</evidence>
<evidence type="ECO:0000313" key="8">
    <source>
        <dbReference type="EMBL" id="AWR96270.1"/>
    </source>
</evidence>
<dbReference type="InterPro" id="IPR025110">
    <property type="entry name" value="AMP-bd_C"/>
</dbReference>
<dbReference type="PANTHER" id="PTHR24095:SF232">
    <property type="entry name" value="ACETYL-COENZYME A SYNTHETASE"/>
    <property type="match status" value="1"/>
</dbReference>
<organism evidence="8 9">
    <name type="scientific">Acidianus sulfidivorans JP7</name>
    <dbReference type="NCBI Taxonomy" id="619593"/>
    <lineage>
        <taxon>Archaea</taxon>
        <taxon>Thermoproteota</taxon>
        <taxon>Thermoprotei</taxon>
        <taxon>Sulfolobales</taxon>
        <taxon>Sulfolobaceae</taxon>
        <taxon>Acidianus</taxon>
    </lineage>
</organism>
<reference evidence="8 9" key="1">
    <citation type="submission" date="2018-05" db="EMBL/GenBank/DDBJ databases">
        <title>Complete Genome Sequences of Extremely Thermoacidophilic, Metal-Mobilizing Type-Strain Members of the Archaeal Family Sulfolobaceae: Acidianus brierleyi DSM-1651T, Acidianus sulfidivorans DSM-18786T, Metallosphaera hakonensis DSM-7519T, and Metallosphaera prunae DSM-10039T.</title>
        <authorList>
            <person name="Counts J.A."/>
            <person name="Kelly R.M."/>
        </authorList>
    </citation>
    <scope>NUCLEOTIDE SEQUENCE [LARGE SCALE GENOMIC DNA]</scope>
    <source>
        <strain evidence="8 9">JP7</strain>
    </source>
</reference>
<dbReference type="PROSITE" id="PS00455">
    <property type="entry name" value="AMP_BINDING"/>
    <property type="match status" value="1"/>
</dbReference>
<dbReference type="OrthoDB" id="24430at2157"/>
<keyword evidence="2" id="KW-0436">Ligase</keyword>
<keyword evidence="9" id="KW-1185">Reference proteome</keyword>
<dbReference type="Pfam" id="PF00501">
    <property type="entry name" value="AMP-binding"/>
    <property type="match status" value="1"/>
</dbReference>
<feature type="domain" description="Acetyl-coenzyme A synthetase N-terminal" evidence="7">
    <location>
        <begin position="12"/>
        <end position="65"/>
    </location>
</feature>
<proteinExistence type="inferred from homology"/>
<feature type="domain" description="AMP-dependent synthetase/ligase" evidence="5">
    <location>
        <begin position="74"/>
        <end position="448"/>
    </location>
</feature>
<accession>A0A2U9IJS8</accession>
<dbReference type="Pfam" id="PF13193">
    <property type="entry name" value="AMP-binding_C"/>
    <property type="match status" value="1"/>
</dbReference>
<evidence type="ECO:0000256" key="4">
    <source>
        <dbReference type="ARBA" id="ARBA00022840"/>
    </source>
</evidence>
<protein>
    <submittedName>
        <fullName evidence="8">AMP-dependent synthetase</fullName>
    </submittedName>
</protein>
<dbReference type="InterPro" id="IPR045851">
    <property type="entry name" value="AMP-bd_C_sf"/>
</dbReference>
<gene>
    <name evidence="8" type="ORF">DFR86_01060</name>
</gene>
<dbReference type="AlphaFoldDB" id="A0A2U9IJS8"/>
<comment type="similarity">
    <text evidence="1">Belongs to the ATP-dependent AMP-binding enzyme family.</text>
</comment>
<dbReference type="Gene3D" id="3.30.300.30">
    <property type="match status" value="1"/>
</dbReference>
<dbReference type="RefSeq" id="WP_110379160.1">
    <property type="nucleotide sequence ID" value="NZ_CP029288.2"/>
</dbReference>
<dbReference type="GeneID" id="36836515"/>
<dbReference type="GO" id="GO:0006085">
    <property type="term" value="P:acetyl-CoA biosynthetic process"/>
    <property type="evidence" value="ECO:0007669"/>
    <property type="project" value="TreeGrafter"/>
</dbReference>
<evidence type="ECO:0000256" key="2">
    <source>
        <dbReference type="ARBA" id="ARBA00022598"/>
    </source>
</evidence>
<dbReference type="InterPro" id="IPR042099">
    <property type="entry name" value="ANL_N_sf"/>
</dbReference>
<sequence>MEAQFYSLENIRRMTEEALKDPEKFWKDKGENLISWFKKPSKIREGEPPNEKWFVDGLTNISFNAVDRHILSGKEEKTAFYWINEKLETKTISYRDLYYEVNRAAYVLKELGVKKGDSVSLLMPSIPEAVYFSLAVHRLGGVLVIHYVGLSEETLSFRLSDSNSKILVLANKAFRNGKEIRIKDFVDKLLENRNTPVERVLVIRRDDDFNLKSDRDIIYDEIKPRSKVFVHPKEVESNSPSTIYYTSGTTGRPKGLIQSTAGYVIALNWTFKMIMNPRESDVWWTISELGWPVWPMANLYVIPVMGLTGVLYEGYIGYRPDMFSRIIERFGVNLVWSSTTTLYSLKSMGEESVKSGDTSTLRLILNTGEPLNVGAWKWLRDNLPSVIIADAYWMTEHLYPIACTPMGLGEIPYKPGSAGIKPPGSDFLILDDDGKPLSANKKGYIVLKPISPALAKMHNDPTGERMQKTYWMRFPGYFYTGDYGYVDEDGYLYVLGRADDVIKSGERIGTLEIESVVASHPSVAEAAVVGYPKGGDEEGILVLAVPAKGHEKSEKLENDIKEYLRNSGYIVDRIVLVNRLPKTKSGKIMRRLIRAVVRNENSGDISTLDDPEILEELRKAIEPK</sequence>
<dbReference type="Gene3D" id="3.40.50.12780">
    <property type="entry name" value="N-terminal domain of ligase-like"/>
    <property type="match status" value="1"/>
</dbReference>
<name>A0A2U9IJS8_9CREN</name>
<dbReference type="EMBL" id="CP029288">
    <property type="protein sequence ID" value="AWR96270.1"/>
    <property type="molecule type" value="Genomic_DNA"/>
</dbReference>
<dbReference type="GO" id="GO:0003987">
    <property type="term" value="F:acetate-CoA ligase activity"/>
    <property type="evidence" value="ECO:0007669"/>
    <property type="project" value="TreeGrafter"/>
</dbReference>
<keyword evidence="3" id="KW-0547">Nucleotide-binding</keyword>
<evidence type="ECO:0000313" key="9">
    <source>
        <dbReference type="Proteomes" id="UP000248410"/>
    </source>
</evidence>
<dbReference type="PANTHER" id="PTHR24095">
    <property type="entry name" value="ACETYL-COENZYME A SYNTHETASE"/>
    <property type="match status" value="1"/>
</dbReference>
<dbReference type="Pfam" id="PF16177">
    <property type="entry name" value="ACAS_N"/>
    <property type="match status" value="1"/>
</dbReference>
<dbReference type="GO" id="GO:0005524">
    <property type="term" value="F:ATP binding"/>
    <property type="evidence" value="ECO:0007669"/>
    <property type="project" value="UniProtKB-KW"/>
</dbReference>
<evidence type="ECO:0000259" key="7">
    <source>
        <dbReference type="Pfam" id="PF16177"/>
    </source>
</evidence>
<dbReference type="SUPFAM" id="SSF56801">
    <property type="entry name" value="Acetyl-CoA synthetase-like"/>
    <property type="match status" value="1"/>
</dbReference>
<dbReference type="InterPro" id="IPR032387">
    <property type="entry name" value="ACAS_N"/>
</dbReference>
<dbReference type="KEGG" id="asul:DFR86_01060"/>